<sequence length="145" mass="15951">MSDEQKAKLIFDYIENPSYRAVGRKNGVSASTVKRVIDENTVIKEVLKSLWGRSPQSVSLYLREKQEMIYGIINKCLGILNDDEKLRSATLPQIASAMATLLEKFVVASEDSQELENDPLSLGLMELGEALGRCGAGLKDGDEAD</sequence>
<evidence type="ECO:0000313" key="1">
    <source>
        <dbReference type="EMBL" id="HIT59566.1"/>
    </source>
</evidence>
<reference evidence="1" key="2">
    <citation type="journal article" date="2021" name="PeerJ">
        <title>Extensive microbial diversity within the chicken gut microbiome revealed by metagenomics and culture.</title>
        <authorList>
            <person name="Gilroy R."/>
            <person name="Ravi A."/>
            <person name="Getino M."/>
            <person name="Pursley I."/>
            <person name="Horton D.L."/>
            <person name="Alikhan N.F."/>
            <person name="Baker D."/>
            <person name="Gharbi K."/>
            <person name="Hall N."/>
            <person name="Watson M."/>
            <person name="Adriaenssens E.M."/>
            <person name="Foster-Nyarko E."/>
            <person name="Jarju S."/>
            <person name="Secka A."/>
            <person name="Antonio M."/>
            <person name="Oren A."/>
            <person name="Chaudhuri R.R."/>
            <person name="La Ragione R."/>
            <person name="Hildebrand F."/>
            <person name="Pallen M.J."/>
        </authorList>
    </citation>
    <scope>NUCLEOTIDE SEQUENCE</scope>
    <source>
        <strain evidence="1">CHK33-4379</strain>
    </source>
</reference>
<gene>
    <name evidence="1" type="ORF">IAC39_07650</name>
</gene>
<accession>A0A9D1GU93</accession>
<protein>
    <recommendedName>
        <fullName evidence="3">Helix-turn-helix domain-containing protein</fullName>
    </recommendedName>
</protein>
<evidence type="ECO:0000313" key="2">
    <source>
        <dbReference type="Proteomes" id="UP000824136"/>
    </source>
</evidence>
<comment type="caution">
    <text evidence="1">The sequence shown here is derived from an EMBL/GenBank/DDBJ whole genome shotgun (WGS) entry which is preliminary data.</text>
</comment>
<dbReference type="AlphaFoldDB" id="A0A9D1GU93"/>
<reference evidence="1" key="1">
    <citation type="submission" date="2020-10" db="EMBL/GenBank/DDBJ databases">
        <authorList>
            <person name="Gilroy R."/>
        </authorList>
    </citation>
    <scope>NUCLEOTIDE SEQUENCE</scope>
    <source>
        <strain evidence="1">CHK33-4379</strain>
    </source>
</reference>
<dbReference type="EMBL" id="DVLL01000023">
    <property type="protein sequence ID" value="HIT59566.1"/>
    <property type="molecule type" value="Genomic_DNA"/>
</dbReference>
<proteinExistence type="predicted"/>
<evidence type="ECO:0008006" key="3">
    <source>
        <dbReference type="Google" id="ProtNLM"/>
    </source>
</evidence>
<name>A0A9D1GU93_9FIRM</name>
<dbReference type="Proteomes" id="UP000824136">
    <property type="component" value="Unassembled WGS sequence"/>
</dbReference>
<organism evidence="1 2">
    <name type="scientific">Candidatus Faeciplasma pullistercoris</name>
    <dbReference type="NCBI Taxonomy" id="2840800"/>
    <lineage>
        <taxon>Bacteria</taxon>
        <taxon>Bacillati</taxon>
        <taxon>Bacillota</taxon>
        <taxon>Clostridia</taxon>
        <taxon>Eubacteriales</taxon>
        <taxon>Oscillospiraceae</taxon>
        <taxon>Oscillospiraceae incertae sedis</taxon>
        <taxon>Candidatus Faeciplasma</taxon>
    </lineage>
</organism>